<dbReference type="AlphaFoldDB" id="A0A833L032"/>
<dbReference type="EMBL" id="WPAF01000029">
    <property type="protein sequence ID" value="KAF0133323.1"/>
    <property type="molecule type" value="Genomic_DNA"/>
</dbReference>
<sequence length="164" mass="17051">MAIIPNPAVNFGSYGNTGTIDVSKFSRTGSPYTDPNSFALMLAQNMNDFDILFGDEEKKDSSTFGSSSLFSSSPSSVSPYFGGLTGVDIPSDIGGQNTFFTGVSPAYEMIARSNLIGKTVEAVNPSTGQKFSGKVESVSVDGGILLINVGGTLLPPENLVSVTS</sequence>
<reference evidence="1 2" key="1">
    <citation type="submission" date="2019-12" db="EMBL/GenBank/DDBJ databases">
        <authorList>
            <person name="Wolfe R."/>
            <person name="Danczak R."/>
            <person name="Wilkins M."/>
        </authorList>
    </citation>
    <scope>NUCLEOTIDE SEQUENCE [LARGE SCALE GENOMIC DNA]</scope>
    <source>
        <strain evidence="1">X2_MaxBin.013</strain>
    </source>
</reference>
<gene>
    <name evidence="1" type="ORF">FD145_1341</name>
</gene>
<dbReference type="Proteomes" id="UP000488506">
    <property type="component" value="Unassembled WGS sequence"/>
</dbReference>
<evidence type="ECO:0000313" key="2">
    <source>
        <dbReference type="Proteomes" id="UP000488506"/>
    </source>
</evidence>
<proteinExistence type="predicted"/>
<accession>A0A833L032</accession>
<name>A0A833L032_UNCSA</name>
<organism evidence="1 2">
    <name type="scientific">Candidatus Saganbacteria bacterium</name>
    <dbReference type="NCBI Taxonomy" id="2575572"/>
    <lineage>
        <taxon>Bacteria</taxon>
        <taxon>Bacillati</taxon>
        <taxon>Saganbacteria</taxon>
    </lineage>
</organism>
<comment type="caution">
    <text evidence="1">The sequence shown here is derived from an EMBL/GenBank/DDBJ whole genome shotgun (WGS) entry which is preliminary data.</text>
</comment>
<protein>
    <submittedName>
        <fullName evidence="1">Uncharacterized protein</fullName>
    </submittedName>
</protein>
<evidence type="ECO:0000313" key="1">
    <source>
        <dbReference type="EMBL" id="KAF0133323.1"/>
    </source>
</evidence>